<proteinExistence type="predicted"/>
<protein>
    <submittedName>
        <fullName evidence="1">Uncharacterized protein</fullName>
    </submittedName>
</protein>
<name>A0A222E8F3_9RHOB</name>
<organism evidence="1 2">
    <name type="scientific">Antarctobacter heliothermus</name>
    <dbReference type="NCBI Taxonomy" id="74033"/>
    <lineage>
        <taxon>Bacteria</taxon>
        <taxon>Pseudomonadati</taxon>
        <taxon>Pseudomonadota</taxon>
        <taxon>Alphaproteobacteria</taxon>
        <taxon>Rhodobacterales</taxon>
        <taxon>Roseobacteraceae</taxon>
        <taxon>Antarctobacter</taxon>
    </lineage>
</organism>
<gene>
    <name evidence="1" type="ORF">ANTHELSMS3_03865</name>
</gene>
<evidence type="ECO:0000313" key="1">
    <source>
        <dbReference type="EMBL" id="ASP22484.1"/>
    </source>
</evidence>
<reference evidence="1 2" key="1">
    <citation type="submission" date="2017-07" db="EMBL/GenBank/DDBJ databases">
        <title>Genome Sequence of Antarctobacter heliothermus Strain SMS3 Isolated from a culture of the Diatom Skeletonema marinoi.</title>
        <authorList>
            <person name="Topel M."/>
            <person name="Pinder M.I.M."/>
            <person name="Johansson O.N."/>
            <person name="Kourtchenko O."/>
            <person name="Godhe A."/>
            <person name="Clarke A.K."/>
        </authorList>
    </citation>
    <scope>NUCLEOTIDE SEQUENCE [LARGE SCALE GENOMIC DNA]</scope>
    <source>
        <strain evidence="1 2">SMS3</strain>
    </source>
</reference>
<dbReference type="KEGG" id="aht:ANTHELSMS3_03865"/>
<sequence>MANIRCRTGKAGWRNRALQYKWTLLAILNCQIGQGTASSLLVSIWKIPVDEAQA</sequence>
<accession>A0A222E8F3</accession>
<dbReference type="AlphaFoldDB" id="A0A222E8F3"/>
<dbReference type="Proteomes" id="UP000203589">
    <property type="component" value="Chromosome"/>
</dbReference>
<dbReference type="EMBL" id="CP022540">
    <property type="protein sequence ID" value="ASP22484.1"/>
    <property type="molecule type" value="Genomic_DNA"/>
</dbReference>
<evidence type="ECO:0000313" key="2">
    <source>
        <dbReference type="Proteomes" id="UP000203589"/>
    </source>
</evidence>
<keyword evidence="2" id="KW-1185">Reference proteome</keyword>